<evidence type="ECO:0000256" key="3">
    <source>
        <dbReference type="ARBA" id="ARBA00023163"/>
    </source>
</evidence>
<dbReference type="InterPro" id="IPR039536">
    <property type="entry name" value="TetR_C_Proteobacteria"/>
</dbReference>
<evidence type="ECO:0000313" key="6">
    <source>
        <dbReference type="EMBL" id="NHO54956.1"/>
    </source>
</evidence>
<evidence type="ECO:0000256" key="4">
    <source>
        <dbReference type="PROSITE-ProRule" id="PRU00335"/>
    </source>
</evidence>
<evidence type="ECO:0000259" key="5">
    <source>
        <dbReference type="PROSITE" id="PS50977"/>
    </source>
</evidence>
<evidence type="ECO:0000256" key="1">
    <source>
        <dbReference type="ARBA" id="ARBA00023015"/>
    </source>
</evidence>
<proteinExistence type="predicted"/>
<keyword evidence="3" id="KW-0804">Transcription</keyword>
<dbReference type="PANTHER" id="PTHR30055">
    <property type="entry name" value="HTH-TYPE TRANSCRIPTIONAL REGULATOR RUTR"/>
    <property type="match status" value="1"/>
</dbReference>
<dbReference type="InterPro" id="IPR001647">
    <property type="entry name" value="HTH_TetR"/>
</dbReference>
<feature type="DNA-binding region" description="H-T-H motif" evidence="4">
    <location>
        <begin position="17"/>
        <end position="36"/>
    </location>
</feature>
<organism evidence="6 7">
    <name type="scientific">Acetobacter estunensis</name>
    <dbReference type="NCBI Taxonomy" id="104097"/>
    <lineage>
        <taxon>Bacteria</taxon>
        <taxon>Pseudomonadati</taxon>
        <taxon>Pseudomonadota</taxon>
        <taxon>Alphaproteobacteria</taxon>
        <taxon>Acetobacterales</taxon>
        <taxon>Acetobacteraceae</taxon>
        <taxon>Acetobacter</taxon>
    </lineage>
</organism>
<evidence type="ECO:0000313" key="7">
    <source>
        <dbReference type="Proteomes" id="UP000597459"/>
    </source>
</evidence>
<dbReference type="InterPro" id="IPR009057">
    <property type="entry name" value="Homeodomain-like_sf"/>
</dbReference>
<keyword evidence="1" id="KW-0805">Transcription regulation</keyword>
<dbReference type="Pfam" id="PF14246">
    <property type="entry name" value="TetR_C_7"/>
    <property type="match status" value="1"/>
</dbReference>
<dbReference type="Gene3D" id="1.10.357.10">
    <property type="entry name" value="Tetracycline Repressor, domain 2"/>
    <property type="match status" value="1"/>
</dbReference>
<dbReference type="AlphaFoldDB" id="A0A967BA47"/>
<keyword evidence="7" id="KW-1185">Reference proteome</keyword>
<dbReference type="PANTHER" id="PTHR30055:SF234">
    <property type="entry name" value="HTH-TYPE TRANSCRIPTIONAL REGULATOR BETI"/>
    <property type="match status" value="1"/>
</dbReference>
<accession>A0A967BA47</accession>
<dbReference type="PROSITE" id="PS50977">
    <property type="entry name" value="HTH_TETR_2"/>
    <property type="match status" value="1"/>
</dbReference>
<feature type="domain" description="HTH tetR-type" evidence="5">
    <location>
        <begin position="1"/>
        <end position="54"/>
    </location>
</feature>
<gene>
    <name evidence="6" type="ORF">GOB87_13545</name>
</gene>
<evidence type="ECO:0000256" key="2">
    <source>
        <dbReference type="ARBA" id="ARBA00023125"/>
    </source>
</evidence>
<name>A0A967BA47_9PROT</name>
<protein>
    <submittedName>
        <fullName evidence="6">TetR family transcriptional regulator</fullName>
    </submittedName>
</protein>
<dbReference type="GO" id="GO:0003700">
    <property type="term" value="F:DNA-binding transcription factor activity"/>
    <property type="evidence" value="ECO:0007669"/>
    <property type="project" value="TreeGrafter"/>
</dbReference>
<dbReference type="EMBL" id="WOTH01000040">
    <property type="protein sequence ID" value="NHO54956.1"/>
    <property type="molecule type" value="Genomic_DNA"/>
</dbReference>
<dbReference type="GO" id="GO:0000976">
    <property type="term" value="F:transcription cis-regulatory region binding"/>
    <property type="evidence" value="ECO:0007669"/>
    <property type="project" value="TreeGrafter"/>
</dbReference>
<reference evidence="6" key="1">
    <citation type="submission" date="2019-11" db="EMBL/GenBank/DDBJ databases">
        <title>Description of new Acetobacter species.</title>
        <authorList>
            <person name="Cleenwerck I."/>
            <person name="Sombolestani A.S."/>
        </authorList>
    </citation>
    <scope>NUCLEOTIDE SEQUENCE</scope>
    <source>
        <strain evidence="6">LMG 1626</strain>
    </source>
</reference>
<dbReference type="InterPro" id="IPR050109">
    <property type="entry name" value="HTH-type_TetR-like_transc_reg"/>
</dbReference>
<dbReference type="Proteomes" id="UP000597459">
    <property type="component" value="Unassembled WGS sequence"/>
</dbReference>
<keyword evidence="2 4" id="KW-0238">DNA-binding</keyword>
<dbReference type="Pfam" id="PF00440">
    <property type="entry name" value="TetR_N"/>
    <property type="match status" value="1"/>
</dbReference>
<dbReference type="SUPFAM" id="SSF46689">
    <property type="entry name" value="Homeodomain-like"/>
    <property type="match status" value="1"/>
</dbReference>
<sequence>MEAATKAFLTDGYAATSVDMIARTVGCSKPTIYRRYPSKEDLFKAVVHNRCSRLFEVARDAEFSPQEPLTALKELFAQFLDFCLEPETLEAYRILITDARRMPSVADSLSTEIMQPFYERIEVLLRRTLGWPDTEQNHARLEVISRCLPGFVLHWPMHQALVGLDPLRDAGERRRHFLICWEMIEKMIQQTDAPMRISGDP</sequence>
<comment type="caution">
    <text evidence="6">The sequence shown here is derived from an EMBL/GenBank/DDBJ whole genome shotgun (WGS) entry which is preliminary data.</text>
</comment>